<dbReference type="Proteomes" id="UP000236723">
    <property type="component" value="Unassembled WGS sequence"/>
</dbReference>
<accession>A0A1H6DPM0</accession>
<protein>
    <submittedName>
        <fullName evidence="2">Uncharacterized protein</fullName>
    </submittedName>
</protein>
<keyword evidence="3" id="KW-1185">Reference proteome</keyword>
<feature type="compositionally biased region" description="Basic and acidic residues" evidence="1">
    <location>
        <begin position="273"/>
        <end position="288"/>
    </location>
</feature>
<dbReference type="AlphaFoldDB" id="A0A1H6DPM0"/>
<evidence type="ECO:0000313" key="3">
    <source>
        <dbReference type="Proteomes" id="UP000236723"/>
    </source>
</evidence>
<sequence length="295" mass="32393">MDLATVAHELYEVRPEEFTDARKRLVTAARSAGDAGLAGRIGRLRKPTVSAWAVNRLSRAAGDDLAGLLRLGAELRAAWSSGGPIAELEQRRGEIVARLLRTAERLAADAGRPLRETALREVEDTLQAAAVDPDVAEEVRTGTLDRPRSHTGFAPAAFAVPPGPPTSPTSPAPSGKDGPPATLREPPKPSKAPREQRAERERQRRAEAARAAERRAEEADRARAEWESEVAAARRELDERTAETDELRRRLDEALDRREAAERRVHVAHRELARASRAADEARRRAAETARTARR</sequence>
<proteinExistence type="predicted"/>
<feature type="compositionally biased region" description="Pro residues" evidence="1">
    <location>
        <begin position="161"/>
        <end position="171"/>
    </location>
</feature>
<dbReference type="EMBL" id="FNVO01000020">
    <property type="protein sequence ID" value="SEG87317.1"/>
    <property type="molecule type" value="Genomic_DNA"/>
</dbReference>
<reference evidence="3" key="1">
    <citation type="submission" date="2016-10" db="EMBL/GenBank/DDBJ databases">
        <authorList>
            <person name="Varghese N."/>
            <person name="Submissions S."/>
        </authorList>
    </citation>
    <scope>NUCLEOTIDE SEQUENCE [LARGE SCALE GENOMIC DNA]</scope>
    <source>
        <strain evidence="3">DSM 43163</strain>
    </source>
</reference>
<feature type="compositionally biased region" description="Basic and acidic residues" evidence="1">
    <location>
        <begin position="185"/>
        <end position="248"/>
    </location>
</feature>
<evidence type="ECO:0000313" key="2">
    <source>
        <dbReference type="EMBL" id="SEG87317.1"/>
    </source>
</evidence>
<organism evidence="2 3">
    <name type="scientific">Thermomonospora echinospora</name>
    <dbReference type="NCBI Taxonomy" id="1992"/>
    <lineage>
        <taxon>Bacteria</taxon>
        <taxon>Bacillati</taxon>
        <taxon>Actinomycetota</taxon>
        <taxon>Actinomycetes</taxon>
        <taxon>Streptosporangiales</taxon>
        <taxon>Thermomonosporaceae</taxon>
        <taxon>Thermomonospora</taxon>
    </lineage>
</organism>
<gene>
    <name evidence="2" type="ORF">SAMN04489712_120110</name>
</gene>
<feature type="region of interest" description="Disordered" evidence="1">
    <location>
        <begin position="143"/>
        <end position="248"/>
    </location>
</feature>
<dbReference type="OrthoDB" id="3541690at2"/>
<feature type="region of interest" description="Disordered" evidence="1">
    <location>
        <begin position="273"/>
        <end position="295"/>
    </location>
</feature>
<dbReference type="RefSeq" id="WP_103943162.1">
    <property type="nucleotide sequence ID" value="NZ_FNVO01000020.1"/>
</dbReference>
<evidence type="ECO:0000256" key="1">
    <source>
        <dbReference type="SAM" id="MobiDB-lite"/>
    </source>
</evidence>
<name>A0A1H6DPM0_9ACTN</name>